<accession>A0AAV5WAF0</accession>
<dbReference type="SUPFAM" id="SSF49599">
    <property type="entry name" value="TRAF domain-like"/>
    <property type="match status" value="1"/>
</dbReference>
<dbReference type="SUPFAM" id="SSF54695">
    <property type="entry name" value="POZ domain"/>
    <property type="match status" value="1"/>
</dbReference>
<evidence type="ECO:0000313" key="4">
    <source>
        <dbReference type="Proteomes" id="UP001432322"/>
    </source>
</evidence>
<dbReference type="PROSITE" id="PS50144">
    <property type="entry name" value="MATH"/>
    <property type="match status" value="1"/>
</dbReference>
<protein>
    <recommendedName>
        <fullName evidence="5">BTB domain-containing protein</fullName>
    </recommendedName>
</protein>
<comment type="caution">
    <text evidence="3">The sequence shown here is derived from an EMBL/GenBank/DDBJ whole genome shotgun (WGS) entry which is preliminary data.</text>
</comment>
<dbReference type="InterPro" id="IPR000210">
    <property type="entry name" value="BTB/POZ_dom"/>
</dbReference>
<organism evidence="3 4">
    <name type="scientific">Pristionchus fissidentatus</name>
    <dbReference type="NCBI Taxonomy" id="1538716"/>
    <lineage>
        <taxon>Eukaryota</taxon>
        <taxon>Metazoa</taxon>
        <taxon>Ecdysozoa</taxon>
        <taxon>Nematoda</taxon>
        <taxon>Chromadorea</taxon>
        <taxon>Rhabditida</taxon>
        <taxon>Rhabditina</taxon>
        <taxon>Diplogasteromorpha</taxon>
        <taxon>Diplogasteroidea</taxon>
        <taxon>Neodiplogasteridae</taxon>
        <taxon>Pristionchus</taxon>
    </lineage>
</organism>
<dbReference type="Proteomes" id="UP001432322">
    <property type="component" value="Unassembled WGS sequence"/>
</dbReference>
<dbReference type="InterPro" id="IPR008974">
    <property type="entry name" value="TRAF-like"/>
</dbReference>
<gene>
    <name evidence="3" type="ORF">PFISCL1PPCAC_20266</name>
</gene>
<keyword evidence="4" id="KW-1185">Reference proteome</keyword>
<evidence type="ECO:0008006" key="5">
    <source>
        <dbReference type="Google" id="ProtNLM"/>
    </source>
</evidence>
<dbReference type="CDD" id="cd18186">
    <property type="entry name" value="BTB_POZ_ZBTB_KLHL-like"/>
    <property type="match status" value="1"/>
</dbReference>
<dbReference type="AlphaFoldDB" id="A0AAV5WAF0"/>
<dbReference type="InterPro" id="IPR011333">
    <property type="entry name" value="SKP1/BTB/POZ_sf"/>
</dbReference>
<feature type="domain" description="MATH" evidence="2">
    <location>
        <begin position="19"/>
        <end position="145"/>
    </location>
</feature>
<evidence type="ECO:0000259" key="1">
    <source>
        <dbReference type="PROSITE" id="PS50097"/>
    </source>
</evidence>
<feature type="non-terminal residue" evidence="3">
    <location>
        <position position="1"/>
    </location>
</feature>
<dbReference type="Gene3D" id="2.60.210.10">
    <property type="entry name" value="Apoptosis, Tumor Necrosis Factor Receptor Associated Protein 2, Chain A"/>
    <property type="match status" value="1"/>
</dbReference>
<dbReference type="Pfam" id="PF00651">
    <property type="entry name" value="BTB"/>
    <property type="match status" value="1"/>
</dbReference>
<reference evidence="3" key="1">
    <citation type="submission" date="2023-10" db="EMBL/GenBank/DDBJ databases">
        <title>Genome assembly of Pristionchus species.</title>
        <authorList>
            <person name="Yoshida K."/>
            <person name="Sommer R.J."/>
        </authorList>
    </citation>
    <scope>NUCLEOTIDE SEQUENCE</scope>
    <source>
        <strain evidence="3">RS5133</strain>
    </source>
</reference>
<dbReference type="Gene3D" id="3.30.710.10">
    <property type="entry name" value="Potassium Channel Kv1.1, Chain A"/>
    <property type="match status" value="1"/>
</dbReference>
<sequence length="332" mass="39022">SHSMSSSLLVKKSAIDDIDDKIIFRIEDPAKLEQEGKWSEEKRIEGFPWKLFVMTEEEEDGKTYLQVDLFCLKGNESNVWFCNASYEITLVNQKDDRQSRTIVEEYRFSGPHGDSRSWTLPSMENLLNSERGFIKDNWIVIEARVNVKEEDQSIEFRPRISHYPFHKTEINDTKLVIDDEEFYVSKSFFALQSPYFRNLFYGDSKTRDDTEFMLDGVKSDDFLILYHRLYRTGFYTFESEFENVLRAAKHFEMPRIIDDVEMELIDNNGGSIACKLRIACQFNLHVLKDNCMSDLDSCISIREVMNSEEYALIPNEIKITLFNKYTNLCDCK</sequence>
<dbReference type="InterPro" id="IPR002083">
    <property type="entry name" value="MATH/TRAF_dom"/>
</dbReference>
<proteinExistence type="predicted"/>
<evidence type="ECO:0000313" key="3">
    <source>
        <dbReference type="EMBL" id="GMT28969.1"/>
    </source>
</evidence>
<dbReference type="Pfam" id="PF22486">
    <property type="entry name" value="MATH_2"/>
    <property type="match status" value="1"/>
</dbReference>
<dbReference type="PANTHER" id="PTHR47022">
    <property type="entry name" value="BTB AND MATH DOMAIN-CONTAINING PROTEIN 36-RELATED"/>
    <property type="match status" value="1"/>
</dbReference>
<dbReference type="CDD" id="cd00121">
    <property type="entry name" value="MATH"/>
    <property type="match status" value="1"/>
</dbReference>
<name>A0AAV5WAF0_9BILA</name>
<dbReference type="PANTHER" id="PTHR47022:SF1">
    <property type="entry name" value="BTB AND MATH DOMAIN-CONTAINING PROTEIN 36-RELATED"/>
    <property type="match status" value="1"/>
</dbReference>
<feature type="domain" description="BTB" evidence="1">
    <location>
        <begin position="171"/>
        <end position="230"/>
    </location>
</feature>
<dbReference type="SMART" id="SM00225">
    <property type="entry name" value="BTB"/>
    <property type="match status" value="1"/>
</dbReference>
<evidence type="ECO:0000259" key="2">
    <source>
        <dbReference type="PROSITE" id="PS50144"/>
    </source>
</evidence>
<dbReference type="EMBL" id="BTSY01000005">
    <property type="protein sequence ID" value="GMT28969.1"/>
    <property type="molecule type" value="Genomic_DNA"/>
</dbReference>
<dbReference type="PROSITE" id="PS50097">
    <property type="entry name" value="BTB"/>
    <property type="match status" value="1"/>
</dbReference>